<evidence type="ECO:0000313" key="5">
    <source>
        <dbReference type="EMBL" id="RMA58587.1"/>
    </source>
</evidence>
<keyword evidence="6" id="KW-1185">Reference proteome</keyword>
<dbReference type="InterPro" id="IPR029026">
    <property type="entry name" value="tRNA_m1G_MTases_N"/>
</dbReference>
<name>A0A3L9YGC6_9FLAO</name>
<protein>
    <submittedName>
        <fullName evidence="5">TrmH family RNA methyltransferase</fullName>
    </submittedName>
</protein>
<gene>
    <name evidence="5" type="ORF">BXY75_1960</name>
</gene>
<dbReference type="EMBL" id="REFC01000013">
    <property type="protein sequence ID" value="RMA58587.1"/>
    <property type="molecule type" value="Genomic_DNA"/>
</dbReference>
<organism evidence="5 6">
    <name type="scientific">Ulvibacter antarcticus</name>
    <dbReference type="NCBI Taxonomy" id="442714"/>
    <lineage>
        <taxon>Bacteria</taxon>
        <taxon>Pseudomonadati</taxon>
        <taxon>Bacteroidota</taxon>
        <taxon>Flavobacteriia</taxon>
        <taxon>Flavobacteriales</taxon>
        <taxon>Flavobacteriaceae</taxon>
        <taxon>Ulvibacter</taxon>
    </lineage>
</organism>
<dbReference type="GO" id="GO:0008173">
    <property type="term" value="F:RNA methyltransferase activity"/>
    <property type="evidence" value="ECO:0007669"/>
    <property type="project" value="InterPro"/>
</dbReference>
<comment type="similarity">
    <text evidence="1">Belongs to the class IV-like SAM-binding methyltransferase superfamily. RNA methyltransferase TrmH family.</text>
</comment>
<dbReference type="Gene3D" id="3.40.1280.10">
    <property type="match status" value="1"/>
</dbReference>
<dbReference type="PANTHER" id="PTHR43191">
    <property type="entry name" value="RRNA METHYLTRANSFERASE 3"/>
    <property type="match status" value="1"/>
</dbReference>
<dbReference type="PANTHER" id="PTHR43191:SF2">
    <property type="entry name" value="RRNA METHYLTRANSFERASE 3, MITOCHONDRIAL"/>
    <property type="match status" value="1"/>
</dbReference>
<evidence type="ECO:0000256" key="1">
    <source>
        <dbReference type="ARBA" id="ARBA00007228"/>
    </source>
</evidence>
<dbReference type="CDD" id="cd18104">
    <property type="entry name" value="SpoU-like_RNA-MTase"/>
    <property type="match status" value="1"/>
</dbReference>
<dbReference type="GO" id="GO:0005737">
    <property type="term" value="C:cytoplasm"/>
    <property type="evidence" value="ECO:0007669"/>
    <property type="project" value="UniProtKB-ARBA"/>
</dbReference>
<evidence type="ECO:0000256" key="3">
    <source>
        <dbReference type="ARBA" id="ARBA00022679"/>
    </source>
</evidence>
<dbReference type="InterPro" id="IPR053888">
    <property type="entry name" value="MRM3-like_sub_bind"/>
</dbReference>
<keyword evidence="3 5" id="KW-0808">Transferase</keyword>
<keyword evidence="2 5" id="KW-0489">Methyltransferase</keyword>
<dbReference type="SMART" id="SM00967">
    <property type="entry name" value="SpoU_sub_bind"/>
    <property type="match status" value="1"/>
</dbReference>
<proteinExistence type="inferred from homology"/>
<reference evidence="5 6" key="1">
    <citation type="submission" date="2018-10" db="EMBL/GenBank/DDBJ databases">
        <title>Genomic Encyclopedia of Archaeal and Bacterial Type Strains, Phase II (KMG-II): from individual species to whole genera.</title>
        <authorList>
            <person name="Goeker M."/>
        </authorList>
    </citation>
    <scope>NUCLEOTIDE SEQUENCE [LARGE SCALE GENOMIC DNA]</scope>
    <source>
        <strain evidence="5 6">DSM 23424</strain>
    </source>
</reference>
<feature type="domain" description="RNA 2-O ribose methyltransferase substrate binding" evidence="4">
    <location>
        <begin position="56"/>
        <end position="131"/>
    </location>
</feature>
<dbReference type="InterPro" id="IPR013123">
    <property type="entry name" value="SpoU_subst-bd"/>
</dbReference>
<evidence type="ECO:0000256" key="2">
    <source>
        <dbReference type="ARBA" id="ARBA00022603"/>
    </source>
</evidence>
<dbReference type="GO" id="GO:0003723">
    <property type="term" value="F:RNA binding"/>
    <property type="evidence" value="ECO:0007669"/>
    <property type="project" value="InterPro"/>
</dbReference>
<dbReference type="SUPFAM" id="SSF55315">
    <property type="entry name" value="L30e-like"/>
    <property type="match status" value="1"/>
</dbReference>
<evidence type="ECO:0000259" key="4">
    <source>
        <dbReference type="SMART" id="SM00967"/>
    </source>
</evidence>
<dbReference type="Gene3D" id="3.30.1330.30">
    <property type="match status" value="1"/>
</dbReference>
<dbReference type="Pfam" id="PF00588">
    <property type="entry name" value="SpoU_methylase"/>
    <property type="match status" value="1"/>
</dbReference>
<dbReference type="GO" id="GO:0006396">
    <property type="term" value="P:RNA processing"/>
    <property type="evidence" value="ECO:0007669"/>
    <property type="project" value="InterPro"/>
</dbReference>
<comment type="caution">
    <text evidence="5">The sequence shown here is derived from an EMBL/GenBank/DDBJ whole genome shotgun (WGS) entry which is preliminary data.</text>
</comment>
<dbReference type="SUPFAM" id="SSF75217">
    <property type="entry name" value="alpha/beta knot"/>
    <property type="match status" value="1"/>
</dbReference>
<dbReference type="GO" id="GO:0032259">
    <property type="term" value="P:methylation"/>
    <property type="evidence" value="ECO:0007669"/>
    <property type="project" value="UniProtKB-KW"/>
</dbReference>
<dbReference type="Proteomes" id="UP000271339">
    <property type="component" value="Unassembled WGS sequence"/>
</dbReference>
<dbReference type="InterPro" id="IPR051259">
    <property type="entry name" value="rRNA_Methyltransferase"/>
</dbReference>
<dbReference type="AlphaFoldDB" id="A0A3L9YGC6"/>
<dbReference type="InterPro" id="IPR001537">
    <property type="entry name" value="SpoU_MeTrfase"/>
</dbReference>
<dbReference type="InterPro" id="IPR029028">
    <property type="entry name" value="Alpha/beta_knot_MTases"/>
</dbReference>
<dbReference type="InterPro" id="IPR029064">
    <property type="entry name" value="Ribosomal_eL30-like_sf"/>
</dbReference>
<dbReference type="Pfam" id="PF22435">
    <property type="entry name" value="MRM3-like_sub_bind"/>
    <property type="match status" value="1"/>
</dbReference>
<evidence type="ECO:0000313" key="6">
    <source>
        <dbReference type="Proteomes" id="UP000271339"/>
    </source>
</evidence>
<sequence length="291" mass="32362">MIRMAFFFIFHELIKSSFSYLYSMHKQITSLQNPLIKQCIVLSEKSRERKKTGLFIIEGQREIQLALKGGYFLKTVLFCSEIASEEDVFVIKEQANTEADFIEITSEVYQKIAYRSTTEGMIAIAEAKELSLEQLNITAKDPLLLIAEAPEKPGNIGALLRTADAAGVDAIIIANPKTDIYNPNIIRSSVGGVFTNKIATGTTSEIIDYLKFNNIAIYSAILQEAVPYHSCDYTKSSAIVVGTEAHGLSDEWRKNSTQNIIIPMQGEIDSMNVSVAAGILIFEAKRQRNFS</sequence>
<accession>A0A3L9YGC6</accession>